<dbReference type="AlphaFoldDB" id="A0A318RFI6"/>
<dbReference type="Proteomes" id="UP000247591">
    <property type="component" value="Unassembled WGS sequence"/>
</dbReference>
<evidence type="ECO:0000313" key="3">
    <source>
        <dbReference type="Proteomes" id="UP000247591"/>
    </source>
</evidence>
<evidence type="ECO:0000256" key="1">
    <source>
        <dbReference type="SAM" id="Phobius"/>
    </source>
</evidence>
<proteinExistence type="predicted"/>
<organism evidence="2 3">
    <name type="scientific">Williamsia limnetica</name>
    <dbReference type="NCBI Taxonomy" id="882452"/>
    <lineage>
        <taxon>Bacteria</taxon>
        <taxon>Bacillati</taxon>
        <taxon>Actinomycetota</taxon>
        <taxon>Actinomycetes</taxon>
        <taxon>Mycobacteriales</taxon>
        <taxon>Nocardiaceae</taxon>
        <taxon>Williamsia</taxon>
    </lineage>
</organism>
<gene>
    <name evidence="2" type="ORF">DFR67_11811</name>
</gene>
<keyword evidence="1" id="KW-0472">Membrane</keyword>
<keyword evidence="1" id="KW-0812">Transmembrane</keyword>
<name>A0A318RFI6_WILLI</name>
<dbReference type="EMBL" id="QJSP01000018">
    <property type="protein sequence ID" value="PYE13072.1"/>
    <property type="molecule type" value="Genomic_DNA"/>
</dbReference>
<feature type="transmembrane region" description="Helical" evidence="1">
    <location>
        <begin position="49"/>
        <end position="70"/>
    </location>
</feature>
<protein>
    <submittedName>
        <fullName evidence="2">Uncharacterized protein</fullName>
    </submittedName>
</protein>
<sequence>MGLFGHGSSDREPSFVRTFVPILAFSLLCGIVGPIFLAAYFVIDDPMVGWMFYTGLAVTVLDVVIAFFIARFTYRGRRRRYELEQTGRLGVADVLSVEQTNVQVNNQPMMKLKLRIHGDGIAPFEADKRLVVPLMHLAALNARRLAVLVDPYSGEFEIDWNRTSLLAGSAPARFTDTDTGREYDLSGQSAALMEIMNVFKNNNIPFGGTVDLRSNPVARQQVMDIVRRVGGQPAGGPDLRKVDYAAPPAPPQSPSQRLAELEAMRGAGNISDAEYQAVRTRILGQL</sequence>
<keyword evidence="1" id="KW-1133">Transmembrane helix</keyword>
<evidence type="ECO:0000313" key="2">
    <source>
        <dbReference type="EMBL" id="PYE13072.1"/>
    </source>
</evidence>
<feature type="transmembrane region" description="Helical" evidence="1">
    <location>
        <begin position="20"/>
        <end position="43"/>
    </location>
</feature>
<accession>A0A318RFI6</accession>
<keyword evidence="3" id="KW-1185">Reference proteome</keyword>
<dbReference type="OrthoDB" id="5065240at2"/>
<comment type="caution">
    <text evidence="2">The sequence shown here is derived from an EMBL/GenBank/DDBJ whole genome shotgun (WGS) entry which is preliminary data.</text>
</comment>
<reference evidence="2 3" key="1">
    <citation type="submission" date="2018-06" db="EMBL/GenBank/DDBJ databases">
        <title>Genomic Encyclopedia of Type Strains, Phase IV (KMG-IV): sequencing the most valuable type-strain genomes for metagenomic binning, comparative biology and taxonomic classification.</title>
        <authorList>
            <person name="Goeker M."/>
        </authorList>
    </citation>
    <scope>NUCLEOTIDE SEQUENCE [LARGE SCALE GENOMIC DNA]</scope>
    <source>
        <strain evidence="2 3">DSM 45521</strain>
    </source>
</reference>